<organism evidence="2 3">
    <name type="scientific">Ancylostoma caninum</name>
    <name type="common">Dog hookworm</name>
    <dbReference type="NCBI Taxonomy" id="29170"/>
    <lineage>
        <taxon>Eukaryota</taxon>
        <taxon>Metazoa</taxon>
        <taxon>Ecdysozoa</taxon>
        <taxon>Nematoda</taxon>
        <taxon>Chromadorea</taxon>
        <taxon>Rhabditida</taxon>
        <taxon>Rhabditina</taxon>
        <taxon>Rhabditomorpha</taxon>
        <taxon>Strongyloidea</taxon>
        <taxon>Ancylostomatidae</taxon>
        <taxon>Ancylostomatinae</taxon>
        <taxon>Ancylostoma</taxon>
    </lineage>
</organism>
<dbReference type="OrthoDB" id="5871823at2759"/>
<keyword evidence="3" id="KW-1185">Reference proteome</keyword>
<dbReference type="AlphaFoldDB" id="A0A368G235"/>
<proteinExistence type="predicted"/>
<sequence>MDIDWSAGSCPLGGQQGNKQDRPPTYGVLQRVYGNPLAGLSALIRKEVETKVVSALMTNPRIPEQERLQKIQDLYAKIPDSIKREFDSKFINL</sequence>
<comment type="caution">
    <text evidence="2">The sequence shown here is derived from an EMBL/GenBank/DDBJ whole genome shotgun (WGS) entry which is preliminary data.</text>
</comment>
<evidence type="ECO:0000256" key="1">
    <source>
        <dbReference type="SAM" id="MobiDB-lite"/>
    </source>
</evidence>
<dbReference type="Proteomes" id="UP000252519">
    <property type="component" value="Unassembled WGS sequence"/>
</dbReference>
<name>A0A368G235_ANCCA</name>
<feature type="region of interest" description="Disordered" evidence="1">
    <location>
        <begin position="1"/>
        <end position="24"/>
    </location>
</feature>
<reference evidence="2 3" key="1">
    <citation type="submission" date="2014-10" db="EMBL/GenBank/DDBJ databases">
        <title>Draft genome of the hookworm Ancylostoma caninum.</title>
        <authorList>
            <person name="Mitreva M."/>
        </authorList>
    </citation>
    <scope>NUCLEOTIDE SEQUENCE [LARGE SCALE GENOMIC DNA]</scope>
    <source>
        <strain evidence="2 3">Baltimore</strain>
    </source>
</reference>
<dbReference type="EMBL" id="JOJR01000393">
    <property type="protein sequence ID" value="RCN38533.1"/>
    <property type="molecule type" value="Genomic_DNA"/>
</dbReference>
<accession>A0A368G235</accession>
<evidence type="ECO:0000313" key="2">
    <source>
        <dbReference type="EMBL" id="RCN38533.1"/>
    </source>
</evidence>
<gene>
    <name evidence="2" type="ORF">ANCCAN_15564</name>
</gene>
<protein>
    <submittedName>
        <fullName evidence="2">Uncharacterized protein</fullName>
    </submittedName>
</protein>
<evidence type="ECO:0000313" key="3">
    <source>
        <dbReference type="Proteomes" id="UP000252519"/>
    </source>
</evidence>